<dbReference type="AlphaFoldDB" id="A0A9D3LP57"/>
<feature type="non-terminal residue" evidence="2">
    <location>
        <position position="1"/>
    </location>
</feature>
<evidence type="ECO:0000256" key="1">
    <source>
        <dbReference type="SAM" id="MobiDB-lite"/>
    </source>
</evidence>
<feature type="region of interest" description="Disordered" evidence="1">
    <location>
        <begin position="51"/>
        <end position="111"/>
    </location>
</feature>
<feature type="compositionally biased region" description="Basic and acidic residues" evidence="1">
    <location>
        <begin position="74"/>
        <end position="83"/>
    </location>
</feature>
<comment type="caution">
    <text evidence="2">The sequence shown here is derived from an EMBL/GenBank/DDBJ whole genome shotgun (WGS) entry which is preliminary data.</text>
</comment>
<gene>
    <name evidence="2" type="ORF">ANANG_G00316420</name>
</gene>
<protein>
    <submittedName>
        <fullName evidence="2">Uncharacterized protein</fullName>
    </submittedName>
</protein>
<sequence length="241" mass="26272">RRHRVQERRLRARATTSWCSTRCSAPWPTPTRCWSSWAGHLRAGGQVLEARHQRGRGGEDPEEPPVVRAPGPDRGGHPGAAERRVRRRPQLRARLRVLPARGPHLPGVRDAGAEPLRLPQAEQVQPAAPALHPARAAAGGRRPAQAQGPGPHPRRPQAREHHAGGPAAPALPRQGHRLRLGQPRLQGRLLHLPAVAVLQVSSLPPPVFASLCFSGRRRICRRGSSPLSCPLCSCLPLLTFK</sequence>
<accession>A0A9D3LP57</accession>
<evidence type="ECO:0000313" key="2">
    <source>
        <dbReference type="EMBL" id="KAG5830153.1"/>
    </source>
</evidence>
<dbReference type="EMBL" id="JAFIRN010000041">
    <property type="protein sequence ID" value="KAG5830153.1"/>
    <property type="molecule type" value="Genomic_DNA"/>
</dbReference>
<dbReference type="Proteomes" id="UP001044222">
    <property type="component" value="Unassembled WGS sequence"/>
</dbReference>
<proteinExistence type="predicted"/>
<feature type="compositionally biased region" description="Basic residues" evidence="1">
    <location>
        <begin position="84"/>
        <end position="95"/>
    </location>
</feature>
<organism evidence="2 3">
    <name type="scientific">Anguilla anguilla</name>
    <name type="common">European freshwater eel</name>
    <name type="synonym">Muraena anguilla</name>
    <dbReference type="NCBI Taxonomy" id="7936"/>
    <lineage>
        <taxon>Eukaryota</taxon>
        <taxon>Metazoa</taxon>
        <taxon>Chordata</taxon>
        <taxon>Craniata</taxon>
        <taxon>Vertebrata</taxon>
        <taxon>Euteleostomi</taxon>
        <taxon>Actinopterygii</taxon>
        <taxon>Neopterygii</taxon>
        <taxon>Teleostei</taxon>
        <taxon>Anguilliformes</taxon>
        <taxon>Anguillidae</taxon>
        <taxon>Anguilla</taxon>
    </lineage>
</organism>
<evidence type="ECO:0000313" key="3">
    <source>
        <dbReference type="Proteomes" id="UP001044222"/>
    </source>
</evidence>
<name>A0A9D3LP57_ANGAN</name>
<reference evidence="2" key="1">
    <citation type="submission" date="2021-01" db="EMBL/GenBank/DDBJ databases">
        <title>A chromosome-scale assembly of European eel, Anguilla anguilla.</title>
        <authorList>
            <person name="Henkel C."/>
            <person name="Jong-Raadsen S.A."/>
            <person name="Dufour S."/>
            <person name="Weltzien F.-A."/>
            <person name="Palstra A.P."/>
            <person name="Pelster B."/>
            <person name="Spaink H.P."/>
            <person name="Van Den Thillart G.E."/>
            <person name="Jansen H."/>
            <person name="Zahm M."/>
            <person name="Klopp C."/>
            <person name="Cedric C."/>
            <person name="Louis A."/>
            <person name="Berthelot C."/>
            <person name="Parey E."/>
            <person name="Roest Crollius H."/>
            <person name="Montfort J."/>
            <person name="Robinson-Rechavi M."/>
            <person name="Bucao C."/>
            <person name="Bouchez O."/>
            <person name="Gislard M."/>
            <person name="Lluch J."/>
            <person name="Milhes M."/>
            <person name="Lampietro C."/>
            <person name="Lopez Roques C."/>
            <person name="Donnadieu C."/>
            <person name="Braasch I."/>
            <person name="Desvignes T."/>
            <person name="Postlethwait J."/>
            <person name="Bobe J."/>
            <person name="Guiguen Y."/>
            <person name="Dirks R."/>
        </authorList>
    </citation>
    <scope>NUCLEOTIDE SEQUENCE</scope>
    <source>
        <strain evidence="2">Tag_6206</strain>
        <tissue evidence="2">Liver</tissue>
    </source>
</reference>
<feature type="region of interest" description="Disordered" evidence="1">
    <location>
        <begin position="123"/>
        <end position="174"/>
    </location>
</feature>
<feature type="compositionally biased region" description="Low complexity" evidence="1">
    <location>
        <begin position="123"/>
        <end position="149"/>
    </location>
</feature>
<keyword evidence="3" id="KW-1185">Reference proteome</keyword>